<dbReference type="Proteomes" id="UP000515908">
    <property type="component" value="Chromosome 02"/>
</dbReference>
<evidence type="ECO:0000313" key="2">
    <source>
        <dbReference type="Proteomes" id="UP000515908"/>
    </source>
</evidence>
<dbReference type="AlphaFoldDB" id="A0A7G2C340"/>
<gene>
    <name evidence="1" type="ORF">ADEAN_000111700</name>
</gene>
<accession>A0A7G2C340</accession>
<organism evidence="1 2">
    <name type="scientific">Angomonas deanei</name>
    <dbReference type="NCBI Taxonomy" id="59799"/>
    <lineage>
        <taxon>Eukaryota</taxon>
        <taxon>Discoba</taxon>
        <taxon>Euglenozoa</taxon>
        <taxon>Kinetoplastea</taxon>
        <taxon>Metakinetoplastina</taxon>
        <taxon>Trypanosomatida</taxon>
        <taxon>Trypanosomatidae</taxon>
        <taxon>Strigomonadinae</taxon>
        <taxon>Angomonas</taxon>
    </lineage>
</organism>
<name>A0A7G2C340_9TRYP</name>
<keyword evidence="2" id="KW-1185">Reference proteome</keyword>
<reference evidence="1 2" key="1">
    <citation type="submission" date="2020-08" db="EMBL/GenBank/DDBJ databases">
        <authorList>
            <person name="Newling K."/>
            <person name="Davey J."/>
            <person name="Forrester S."/>
        </authorList>
    </citation>
    <scope>NUCLEOTIDE SEQUENCE [LARGE SCALE GENOMIC DNA]</scope>
    <source>
        <strain evidence="2">Crithidia deanei Carvalho (ATCC PRA-265)</strain>
    </source>
</reference>
<dbReference type="VEuPathDB" id="TriTrypDB:ADEAN_000111700"/>
<dbReference type="EMBL" id="LR877146">
    <property type="protein sequence ID" value="CAD2213674.1"/>
    <property type="molecule type" value="Genomic_DNA"/>
</dbReference>
<protein>
    <submittedName>
        <fullName evidence="1">Uncharacterized protein</fullName>
    </submittedName>
</protein>
<proteinExistence type="predicted"/>
<evidence type="ECO:0000313" key="1">
    <source>
        <dbReference type="EMBL" id="CAD2213674.1"/>
    </source>
</evidence>
<sequence length="196" mass="21317">MSDIFLFVPSLFEYSEGSILFQNNTVDPISTTGGSIFHLQGAAHPKTGQQETLQWKKGRATVDIPFHYRAIGEVRLACVVWTPAEGGRGGLLDTRLRCAEMVGMVHTYLCEKVNAGVLRLKGDQALDTPRLGEVAQLWREMIPQLVTAAGGPTFVVEVVKNLSVRLYPQRKLLSVGTAVAASAPANRRPTRAVAVC</sequence>